<organism evidence="6 7">
    <name type="scientific">Candidatus Thermodesulfobacterium syntrophicum</name>
    <dbReference type="NCBI Taxonomy" id="3060442"/>
    <lineage>
        <taxon>Bacteria</taxon>
        <taxon>Pseudomonadati</taxon>
        <taxon>Thermodesulfobacteriota</taxon>
        <taxon>Thermodesulfobacteria</taxon>
        <taxon>Thermodesulfobacteriales</taxon>
        <taxon>Thermodesulfobacteriaceae</taxon>
        <taxon>Thermodesulfobacterium</taxon>
    </lineage>
</organism>
<dbReference type="InterPro" id="IPR004042">
    <property type="entry name" value="Intein_endonuc_central"/>
</dbReference>
<feature type="domain" description="ATP-cone" evidence="5">
    <location>
        <begin position="3"/>
        <end position="97"/>
    </location>
</feature>
<dbReference type="AlphaFoldDB" id="A0AAE3P4E0"/>
<dbReference type="SUPFAM" id="SSF51998">
    <property type="entry name" value="PFL-like glycyl radical enzymes"/>
    <property type="match status" value="2"/>
</dbReference>
<evidence type="ECO:0000259" key="5">
    <source>
        <dbReference type="PROSITE" id="PS51161"/>
    </source>
</evidence>
<evidence type="ECO:0000256" key="3">
    <source>
        <dbReference type="PROSITE-ProRule" id="PRU00492"/>
    </source>
</evidence>
<dbReference type="InterPro" id="IPR005144">
    <property type="entry name" value="ATP-cone_dom"/>
</dbReference>
<dbReference type="Gene3D" id="3.10.28.10">
    <property type="entry name" value="Homing endonucleases"/>
    <property type="match status" value="1"/>
</dbReference>
<dbReference type="GO" id="GO:0016539">
    <property type="term" value="P:intein-mediated protein splicing"/>
    <property type="evidence" value="ECO:0007669"/>
    <property type="project" value="InterPro"/>
</dbReference>
<dbReference type="CDD" id="cd00081">
    <property type="entry name" value="Hint"/>
    <property type="match status" value="1"/>
</dbReference>
<dbReference type="GO" id="GO:0005524">
    <property type="term" value="F:ATP binding"/>
    <property type="evidence" value="ECO:0007669"/>
    <property type="project" value="UniProtKB-UniRule"/>
</dbReference>
<dbReference type="InterPro" id="IPR006141">
    <property type="entry name" value="Intein_N"/>
</dbReference>
<dbReference type="PANTHER" id="PTHR21075">
    <property type="entry name" value="ANAEROBIC RIBONUCLEOSIDE-TRIPHOSPHATE REDUCTASE"/>
    <property type="match status" value="1"/>
</dbReference>
<dbReference type="InterPro" id="IPR004860">
    <property type="entry name" value="LAGLIDADG_dom"/>
</dbReference>
<dbReference type="Gene3D" id="3.20.70.20">
    <property type="match status" value="2"/>
</dbReference>
<dbReference type="GO" id="GO:0004519">
    <property type="term" value="F:endonuclease activity"/>
    <property type="evidence" value="ECO:0007669"/>
    <property type="project" value="InterPro"/>
</dbReference>
<comment type="caution">
    <text evidence="6">The sequence shown here is derived from an EMBL/GenBank/DDBJ whole genome shotgun (WGS) entry which is preliminary data.</text>
</comment>
<dbReference type="GO" id="GO:0006260">
    <property type="term" value="P:DNA replication"/>
    <property type="evidence" value="ECO:0007669"/>
    <property type="project" value="InterPro"/>
</dbReference>
<dbReference type="SUPFAM" id="SSF55608">
    <property type="entry name" value="Homing endonucleases"/>
    <property type="match status" value="1"/>
</dbReference>
<dbReference type="EMBL" id="JAPHEG010000004">
    <property type="protein sequence ID" value="MDF2953716.1"/>
    <property type="molecule type" value="Genomic_DNA"/>
</dbReference>
<evidence type="ECO:0000313" key="6">
    <source>
        <dbReference type="EMBL" id="MDF2953716.1"/>
    </source>
</evidence>
<evidence type="ECO:0000313" key="7">
    <source>
        <dbReference type="Proteomes" id="UP001144110"/>
    </source>
</evidence>
<evidence type="ECO:0000256" key="1">
    <source>
        <dbReference type="ARBA" id="ARBA00022741"/>
    </source>
</evidence>
<dbReference type="GO" id="GO:0008998">
    <property type="term" value="F:ribonucleoside-triphosphate reductase (thioredoxin) activity"/>
    <property type="evidence" value="ECO:0007669"/>
    <property type="project" value="InterPro"/>
</dbReference>
<dbReference type="SMART" id="SM00306">
    <property type="entry name" value="HintN"/>
    <property type="match status" value="1"/>
</dbReference>
<dbReference type="Pfam" id="PF14528">
    <property type="entry name" value="LAGLIDADG_3"/>
    <property type="match status" value="1"/>
</dbReference>
<dbReference type="GO" id="GO:0009265">
    <property type="term" value="P:2'-deoxyribonucleotide biosynthetic process"/>
    <property type="evidence" value="ECO:0007669"/>
    <property type="project" value="TreeGrafter"/>
</dbReference>
<proteinExistence type="predicted"/>
<sequence length="1075" mass="125487">MEPLVRKRSGKVVPFSRFRIINAVYKAMKATNIGSKVDAEKIADAVAVYLYRNYFKKGDIPHVETIQDIIEKTLMERGFPEVAKAYILYREKRRQAREIGKALVDGINLIEEYLGNEDWRVRENSNMSFSLQGLNFHVSSSIVARYWLEKLYPEEVARAHKEGDFHIHDLGILGPYCVGWDLYDLLLRGFGGVYGKVESKPAKHFRSALGQIVNFFYTLQGECYSADTQVLTDKGWKYFWEVTKDDKVFTLNPQTNKIELQTPIKFYEFDYDGELYHFKSKKLDLLVTPNHNMFVEQYCPKCKNGNYYKKFVKAKDFNPDIHFIPKGGIWEGIKKDYFTLPGIKVFYYRHFLNPLNSQFFSSLNKPLTTLNFKKHNTLTNLQMALKYEIVCMPDLKIPMNEWLKFFGIWLAEGTTTLRERKRKGRNKTYYEYQIRICQNKGKIANEIEEVLRKLPFKYIKKEKGKKIEFVIYNKQLFLYLKQFGKAQDKYIPQEIKNLSREQLEILFEWMMKGDGYIGNGNIDYYTKSKRLADDVQEIVLKLGYSANIYEKKKDNFTWYRVSISKTKYFKLQHKNIAKAKYKGKVYCLEVPNHVLFVRRNGKACWCGNSAGAQAFSNFDTLLAPFVRYDKLSYPDVKQCMQEFLFNVNVPTRVGFQTPFTNLTFDLKPSKLYVKANVIIGGKPQEETYEEFHKEMSMINRAFCELMMEGDAKGRIFTFPIPTYNITKDFDWDNPDYEVLWEMTRKYGIPYFANFVNSDMDPDDARSMCCRLRLDQRELRKRGGGLFGANPLTGSIGVVTINLPRLGYLSTCEEEFFERLTSLMELAKTSLEIKRKVIEDFTEKGLYPYSKFYLQSVKEARGQYWANHFSTIGVVGMNEMCLNFLGRPIYDPDAKEFAMKVLKFMRNKIADFQEETGNFYNLEATPAEGTSYRLAKIDKKKFPRIKTAGTDSVPYYTNSCHLPVNYTDDIFEILTHQDDLQILFTGGTVVHLFVGEEITDRNIVKELIKTIVENFRLPYFSITPTFSVCPVHGYLPGKHDFCPYPHTEEELEKFGIELELPATLLNKLPKEAYKIL</sequence>
<accession>A0AAE3P4E0</accession>
<dbReference type="Pfam" id="PF13597">
    <property type="entry name" value="NRDD"/>
    <property type="match status" value="2"/>
</dbReference>
<dbReference type="NCBIfam" id="NF006126">
    <property type="entry name" value="PRK08270.1"/>
    <property type="match status" value="1"/>
</dbReference>
<dbReference type="PROSITE" id="PS50817">
    <property type="entry name" value="INTEIN_N_TER"/>
    <property type="match status" value="1"/>
</dbReference>
<gene>
    <name evidence="6" type="ORF">OD816_000961</name>
</gene>
<dbReference type="Proteomes" id="UP001144110">
    <property type="component" value="Unassembled WGS sequence"/>
</dbReference>
<dbReference type="InterPro" id="IPR027434">
    <property type="entry name" value="Homing_endonucl"/>
</dbReference>
<dbReference type="InterPro" id="IPR012833">
    <property type="entry name" value="NrdD"/>
</dbReference>
<dbReference type="InterPro" id="IPR003587">
    <property type="entry name" value="Hint_dom_N"/>
</dbReference>
<reference evidence="6" key="1">
    <citation type="submission" date="2022-11" db="EMBL/GenBank/DDBJ databases">
        <title>Candidatus Alkanophaga archaea from heated hydrothermal vent sediment oxidize petroleum alkanes.</title>
        <authorList>
            <person name="Zehnle H."/>
            <person name="Laso-Perez R."/>
            <person name="Lipp J."/>
            <person name="Teske A."/>
            <person name="Wegener G."/>
        </authorList>
    </citation>
    <scope>NUCLEOTIDE SEQUENCE</scope>
    <source>
        <strain evidence="6">MCA70</strain>
    </source>
</reference>
<keyword evidence="1 3" id="KW-0547">Nucleotide-binding</keyword>
<dbReference type="PROSITE" id="PS51161">
    <property type="entry name" value="ATP_CONE"/>
    <property type="match status" value="1"/>
</dbReference>
<name>A0AAE3P4E0_9BACT</name>
<evidence type="ECO:0000259" key="4">
    <source>
        <dbReference type="PROSITE" id="PS50819"/>
    </source>
</evidence>
<keyword evidence="2 3" id="KW-0067">ATP-binding</keyword>
<dbReference type="GO" id="GO:0031250">
    <property type="term" value="C:anaerobic ribonucleoside-triphosphate reductase complex"/>
    <property type="evidence" value="ECO:0007669"/>
    <property type="project" value="TreeGrafter"/>
</dbReference>
<feature type="domain" description="DOD-type homing endonuclease" evidence="4">
    <location>
        <begin position="405"/>
        <end position="544"/>
    </location>
</feature>
<dbReference type="PANTHER" id="PTHR21075:SF0">
    <property type="entry name" value="ANAEROBIC RIBONUCLEOSIDE-TRIPHOSPHATE REDUCTASE"/>
    <property type="match status" value="1"/>
</dbReference>
<evidence type="ECO:0000256" key="2">
    <source>
        <dbReference type="ARBA" id="ARBA00022840"/>
    </source>
</evidence>
<dbReference type="PROSITE" id="PS50819">
    <property type="entry name" value="INTEIN_ENDONUCLEASE"/>
    <property type="match status" value="1"/>
</dbReference>
<dbReference type="GO" id="GO:0004748">
    <property type="term" value="F:ribonucleoside-diphosphate reductase activity, thioredoxin disulfide as acceptor"/>
    <property type="evidence" value="ECO:0007669"/>
    <property type="project" value="TreeGrafter"/>
</dbReference>
<protein>
    <submittedName>
        <fullName evidence="6">Anaerobic ribonucleoside-triphosphate reductase</fullName>
    </submittedName>
</protein>
<dbReference type="Pfam" id="PF03477">
    <property type="entry name" value="ATP-cone"/>
    <property type="match status" value="1"/>
</dbReference>
<dbReference type="NCBIfam" id="TIGR02487">
    <property type="entry name" value="NrdD"/>
    <property type="match status" value="1"/>
</dbReference>